<dbReference type="OrthoDB" id="3257623at2759"/>
<organism evidence="1 2">
    <name type="scientific">Armillaria gallica</name>
    <name type="common">Bulbous honey fungus</name>
    <name type="synonym">Armillaria bulbosa</name>
    <dbReference type="NCBI Taxonomy" id="47427"/>
    <lineage>
        <taxon>Eukaryota</taxon>
        <taxon>Fungi</taxon>
        <taxon>Dikarya</taxon>
        <taxon>Basidiomycota</taxon>
        <taxon>Agaricomycotina</taxon>
        <taxon>Agaricomycetes</taxon>
        <taxon>Agaricomycetidae</taxon>
        <taxon>Agaricales</taxon>
        <taxon>Marasmiineae</taxon>
        <taxon>Physalacriaceae</taxon>
        <taxon>Armillaria</taxon>
    </lineage>
</organism>
<evidence type="ECO:0000313" key="2">
    <source>
        <dbReference type="Proteomes" id="UP000217790"/>
    </source>
</evidence>
<sequence>MSYLELWNASVQGLVEVYDFMNTLDGCDIVKMAWRKCAVPETDYNLSPECLTSRKTQLDLNQYLLKDPELRNEIERCLGKVQGINDTAEIELDAKQYDNTDVPISIVIHKELGIVISREADGHDSVEKTKMYERELIADGLEEDIWGYDQAGNRWDDIENGMVQVKFLKDSAI</sequence>
<dbReference type="AlphaFoldDB" id="A0A2H3C8X8"/>
<evidence type="ECO:0000313" key="1">
    <source>
        <dbReference type="EMBL" id="PBK79529.1"/>
    </source>
</evidence>
<dbReference type="OMA" id="MAWRKCA"/>
<reference evidence="2" key="1">
    <citation type="journal article" date="2017" name="Nat. Ecol. Evol.">
        <title>Genome expansion and lineage-specific genetic innovations in the forest pathogenic fungi Armillaria.</title>
        <authorList>
            <person name="Sipos G."/>
            <person name="Prasanna A.N."/>
            <person name="Walter M.C."/>
            <person name="O'Connor E."/>
            <person name="Balint B."/>
            <person name="Krizsan K."/>
            <person name="Kiss B."/>
            <person name="Hess J."/>
            <person name="Varga T."/>
            <person name="Slot J."/>
            <person name="Riley R."/>
            <person name="Boka B."/>
            <person name="Rigling D."/>
            <person name="Barry K."/>
            <person name="Lee J."/>
            <person name="Mihaltcheva S."/>
            <person name="LaButti K."/>
            <person name="Lipzen A."/>
            <person name="Waldron R."/>
            <person name="Moloney N.M."/>
            <person name="Sperisen C."/>
            <person name="Kredics L."/>
            <person name="Vagvoelgyi C."/>
            <person name="Patrignani A."/>
            <person name="Fitzpatrick D."/>
            <person name="Nagy I."/>
            <person name="Doyle S."/>
            <person name="Anderson J.B."/>
            <person name="Grigoriev I.V."/>
            <person name="Gueldener U."/>
            <person name="Muensterkoetter M."/>
            <person name="Nagy L.G."/>
        </authorList>
    </citation>
    <scope>NUCLEOTIDE SEQUENCE [LARGE SCALE GENOMIC DNA]</scope>
    <source>
        <strain evidence="2">Ar21-2</strain>
    </source>
</reference>
<dbReference type="STRING" id="47427.A0A2H3C8X8"/>
<dbReference type="EMBL" id="KZ293772">
    <property type="protein sequence ID" value="PBK79529.1"/>
    <property type="molecule type" value="Genomic_DNA"/>
</dbReference>
<keyword evidence="2" id="KW-1185">Reference proteome</keyword>
<name>A0A2H3C8X8_ARMGA</name>
<dbReference type="Proteomes" id="UP000217790">
    <property type="component" value="Unassembled WGS sequence"/>
</dbReference>
<protein>
    <submittedName>
        <fullName evidence="1">Uncharacterized protein</fullName>
    </submittedName>
</protein>
<gene>
    <name evidence="1" type="ORF">ARMGADRAFT_1040742</name>
</gene>
<dbReference type="InParanoid" id="A0A2H3C8X8"/>
<proteinExistence type="predicted"/>
<accession>A0A2H3C8X8</accession>